<evidence type="ECO:0000313" key="8">
    <source>
        <dbReference type="Proteomes" id="UP000503540"/>
    </source>
</evidence>
<evidence type="ECO:0000313" key="7">
    <source>
        <dbReference type="EMBL" id="QIS11829.1"/>
    </source>
</evidence>
<keyword evidence="2" id="KW-0645">Protease</keyword>
<keyword evidence="3" id="KW-0378">Hydrolase</keyword>
<dbReference type="InterPro" id="IPR051202">
    <property type="entry name" value="Peptidase_C40"/>
</dbReference>
<sequence length="343" mass="37492">MATHHRRRFGGILCTLGIAAALPISAHADPSPPDPPSAYVDVAAATVWTSPQSPRPVDRPALTNPVDLRRWLADMTLAQQEALTSDNLTQTQAVYGDRVYVLREQGDWDEVAVAGQPTPKNSLGYPGWIPKAQLTTNPIFAALKDNRPFAQADLAPTTSLFEDSGLSRPALEISAGTRLPVLAQIGGAIAVAIPDGPPKWLDANTVHVYQRETDIPYPTGEDLVRFATLFLDRPYLWGGRSGFGMDCSGFTSTIYQVNGITLPRDAAPQAMYGNGRPVDQNQLRAGDLLFYADDLKDPNSIYHVAMYIGEQRMIEAFDAATPVRITPVRFGPNYWGAERYLRS</sequence>
<dbReference type="EMBL" id="CP046172">
    <property type="protein sequence ID" value="QIS11829.1"/>
    <property type="molecule type" value="Genomic_DNA"/>
</dbReference>
<feature type="domain" description="NlpC/P60" evidence="6">
    <location>
        <begin position="217"/>
        <end position="343"/>
    </location>
</feature>
<dbReference type="RefSeq" id="WP_167474587.1">
    <property type="nucleotide sequence ID" value="NZ_CP046172.1"/>
</dbReference>
<dbReference type="PANTHER" id="PTHR47053">
    <property type="entry name" value="MUREIN DD-ENDOPEPTIDASE MEPH-RELATED"/>
    <property type="match status" value="1"/>
</dbReference>
<dbReference type="PROSITE" id="PS51935">
    <property type="entry name" value="NLPC_P60"/>
    <property type="match status" value="1"/>
</dbReference>
<dbReference type="KEGG" id="nah:F5544_19805"/>
<dbReference type="GO" id="GO:0008234">
    <property type="term" value="F:cysteine-type peptidase activity"/>
    <property type="evidence" value="ECO:0007669"/>
    <property type="project" value="UniProtKB-KW"/>
</dbReference>
<dbReference type="AlphaFoldDB" id="A0A6G9YF28"/>
<evidence type="ECO:0000256" key="1">
    <source>
        <dbReference type="ARBA" id="ARBA00007074"/>
    </source>
</evidence>
<evidence type="ECO:0000256" key="5">
    <source>
        <dbReference type="SAM" id="SignalP"/>
    </source>
</evidence>
<feature type="signal peptide" evidence="5">
    <location>
        <begin position="1"/>
        <end position="28"/>
    </location>
</feature>
<dbReference type="Pfam" id="PF00877">
    <property type="entry name" value="NLPC_P60"/>
    <property type="match status" value="1"/>
</dbReference>
<gene>
    <name evidence="7" type="ORF">F5544_19805</name>
</gene>
<reference evidence="7 8" key="1">
    <citation type="journal article" date="2019" name="ACS Chem. Biol.">
        <title>Identification and Mobilization of a Cryptic Antibiotic Biosynthesis Gene Locus from a Human-Pathogenic Nocardia Isolate.</title>
        <authorList>
            <person name="Herisse M."/>
            <person name="Ishida K."/>
            <person name="Porter J.L."/>
            <person name="Howden B."/>
            <person name="Hertweck C."/>
            <person name="Stinear T.P."/>
            <person name="Pidot S.J."/>
        </authorList>
    </citation>
    <scope>NUCLEOTIDE SEQUENCE [LARGE SCALE GENOMIC DNA]</scope>
    <source>
        <strain evidence="7 8">AUSMDU00012717</strain>
    </source>
</reference>
<name>A0A6G9YF28_9NOCA</name>
<comment type="similarity">
    <text evidence="1">Belongs to the peptidase C40 family.</text>
</comment>
<feature type="chain" id="PRO_5026106229" evidence="5">
    <location>
        <begin position="29"/>
        <end position="343"/>
    </location>
</feature>
<dbReference type="Gene3D" id="2.30.30.40">
    <property type="entry name" value="SH3 Domains"/>
    <property type="match status" value="1"/>
</dbReference>
<evidence type="ECO:0000256" key="4">
    <source>
        <dbReference type="ARBA" id="ARBA00022807"/>
    </source>
</evidence>
<accession>A0A6G9YF28</accession>
<keyword evidence="5" id="KW-0732">Signal</keyword>
<keyword evidence="8" id="KW-1185">Reference proteome</keyword>
<dbReference type="InterPro" id="IPR000064">
    <property type="entry name" value="NLP_P60_dom"/>
</dbReference>
<dbReference type="InterPro" id="IPR038765">
    <property type="entry name" value="Papain-like_cys_pep_sf"/>
</dbReference>
<protein>
    <submittedName>
        <fullName evidence="7">Peptidase P60</fullName>
    </submittedName>
</protein>
<organism evidence="7 8">
    <name type="scientific">Nocardia arthritidis</name>
    <dbReference type="NCBI Taxonomy" id="228602"/>
    <lineage>
        <taxon>Bacteria</taxon>
        <taxon>Bacillati</taxon>
        <taxon>Actinomycetota</taxon>
        <taxon>Actinomycetes</taxon>
        <taxon>Mycobacteriales</taxon>
        <taxon>Nocardiaceae</taxon>
        <taxon>Nocardia</taxon>
    </lineage>
</organism>
<dbReference type="InterPro" id="IPR057812">
    <property type="entry name" value="SH3_YKFC_2nd"/>
</dbReference>
<dbReference type="GO" id="GO:0006508">
    <property type="term" value="P:proteolysis"/>
    <property type="evidence" value="ECO:0007669"/>
    <property type="project" value="UniProtKB-KW"/>
</dbReference>
<keyword evidence="4" id="KW-0788">Thiol protease</keyword>
<evidence type="ECO:0000256" key="3">
    <source>
        <dbReference type="ARBA" id="ARBA00022801"/>
    </source>
</evidence>
<evidence type="ECO:0000256" key="2">
    <source>
        <dbReference type="ARBA" id="ARBA00022670"/>
    </source>
</evidence>
<dbReference type="Gene3D" id="3.90.1720.10">
    <property type="entry name" value="endopeptidase domain like (from Nostoc punctiforme)"/>
    <property type="match status" value="1"/>
</dbReference>
<dbReference type="PANTHER" id="PTHR47053:SF3">
    <property type="entry name" value="GAMMA-D-GLUTAMYL-L-LYSINE DIPEPTIDYL-PEPTIDASE"/>
    <property type="match status" value="1"/>
</dbReference>
<evidence type="ECO:0000259" key="6">
    <source>
        <dbReference type="PROSITE" id="PS51935"/>
    </source>
</evidence>
<proteinExistence type="inferred from homology"/>
<dbReference type="Proteomes" id="UP000503540">
    <property type="component" value="Chromosome"/>
</dbReference>
<dbReference type="SUPFAM" id="SSF54001">
    <property type="entry name" value="Cysteine proteinases"/>
    <property type="match status" value="1"/>
</dbReference>
<dbReference type="Pfam" id="PF23795">
    <property type="entry name" value="SH3_YKFC_2nd"/>
    <property type="match status" value="1"/>
</dbReference>